<organism evidence="3 4">
    <name type="scientific">Dentipellis fragilis</name>
    <dbReference type="NCBI Taxonomy" id="205917"/>
    <lineage>
        <taxon>Eukaryota</taxon>
        <taxon>Fungi</taxon>
        <taxon>Dikarya</taxon>
        <taxon>Basidiomycota</taxon>
        <taxon>Agaricomycotina</taxon>
        <taxon>Agaricomycetes</taxon>
        <taxon>Russulales</taxon>
        <taxon>Hericiaceae</taxon>
        <taxon>Dentipellis</taxon>
    </lineage>
</organism>
<dbReference type="Gene3D" id="3.50.50.60">
    <property type="entry name" value="FAD/NAD(P)-binding domain"/>
    <property type="match status" value="6"/>
</dbReference>
<dbReference type="PANTHER" id="PTHR42877">
    <property type="entry name" value="L-ORNITHINE N(5)-MONOOXYGENASE-RELATED"/>
    <property type="match status" value="1"/>
</dbReference>
<dbReference type="PANTHER" id="PTHR42877:SF7">
    <property type="entry name" value="FLAVIN-BINDING MONOOXYGENASE-RELATED"/>
    <property type="match status" value="1"/>
</dbReference>
<gene>
    <name evidence="3" type="ORF">EVG20_g2373</name>
</gene>
<comment type="caution">
    <text evidence="3">The sequence shown here is derived from an EMBL/GenBank/DDBJ whole genome shotgun (WGS) entry which is preliminary data.</text>
</comment>
<evidence type="ECO:0008006" key="5">
    <source>
        <dbReference type="Google" id="ProtNLM"/>
    </source>
</evidence>
<feature type="region of interest" description="Disordered" evidence="2">
    <location>
        <begin position="184"/>
        <end position="207"/>
    </location>
</feature>
<dbReference type="OrthoDB" id="74360at2759"/>
<dbReference type="EMBL" id="SEOQ01000091">
    <property type="protein sequence ID" value="TFY70634.1"/>
    <property type="molecule type" value="Genomic_DNA"/>
</dbReference>
<evidence type="ECO:0000256" key="2">
    <source>
        <dbReference type="SAM" id="MobiDB-lite"/>
    </source>
</evidence>
<dbReference type="STRING" id="205917.A0A4Y9Z884"/>
<comment type="similarity">
    <text evidence="1">Belongs to the FAD-binding monooxygenase family.</text>
</comment>
<accession>A0A4Y9Z884</accession>
<dbReference type="Pfam" id="PF13450">
    <property type="entry name" value="NAD_binding_8"/>
    <property type="match status" value="2"/>
</dbReference>
<proteinExistence type="inferred from homology"/>
<feature type="compositionally biased region" description="Low complexity" evidence="2">
    <location>
        <begin position="24"/>
        <end position="33"/>
    </location>
</feature>
<feature type="region of interest" description="Disordered" evidence="2">
    <location>
        <begin position="24"/>
        <end position="48"/>
    </location>
</feature>
<dbReference type="Proteomes" id="UP000298327">
    <property type="component" value="Unassembled WGS sequence"/>
</dbReference>
<dbReference type="SUPFAM" id="SSF51905">
    <property type="entry name" value="FAD/NAD(P)-binding domain"/>
    <property type="match status" value="2"/>
</dbReference>
<keyword evidence="4" id="KW-1185">Reference proteome</keyword>
<dbReference type="InterPro" id="IPR051209">
    <property type="entry name" value="FAD-bind_Monooxygenase_sf"/>
</dbReference>
<name>A0A4Y9Z884_9AGAM</name>
<evidence type="ECO:0000313" key="4">
    <source>
        <dbReference type="Proteomes" id="UP000298327"/>
    </source>
</evidence>
<evidence type="ECO:0000256" key="1">
    <source>
        <dbReference type="ARBA" id="ARBA00010139"/>
    </source>
</evidence>
<protein>
    <recommendedName>
        <fullName evidence="5">FAD/NAD(P)-binding domain-containing protein</fullName>
    </recommendedName>
</protein>
<evidence type="ECO:0000313" key="3">
    <source>
        <dbReference type="EMBL" id="TFY70634.1"/>
    </source>
</evidence>
<sequence>MPSVSRLDVDVAAPLDDALPGAAATAIPSAPTGSGNGHGKASGTNLNGAVHGPGTAELGEHAIDEYRPMKVVCIGAGYSGIVAGIRFAQRIPNLDLTIYEKQEGVGGAWWANRYPYQLTFEENTQWSAFYAPGPEILAYLEGIVAKYKLMQYIRLRTELVHTQWDESLARWRLRLRRPRFAPDIIDGIPSASGPRAQDPPSPVDDEMEEFEDTADVLFMGTGTLSRWGWPDIPGLEEFGGKLVHSAQWDTAEGGWENTVKGWEDKTVGVIGLGSSAIQLVPALQRRVKRVVQFVRGKTWIAPPFSVDKMAELTSRKQEAGNYTFSEEERETFAKDPEYYRKFRHEIENDLNSVHGVSYRGSEMQKGAMALFKEIMTQKLAKKPWIAEYLIPSFSVSCRRLTPGPGYLESLCEDNVTFEPMPITRVTPTGIELQDGRTQPLDILVCATGFDTSYRPPFPVIGRNGLPLKTRWDAHAEAYLSLTVDGFPNMFFGLGPNAAVNSGVSARAARTRGRLCGRGDCEDAEGEDCECGGEEGRSGGLESTVYLDNCRSWYKNSAGRIIGLWPGSCLHAVRTLSNPRWEDFDYTPLERDRDSPAGRFAFLGSGWTLNEKTMTGDRAWYLDDVDIPPGAPFPATATHMNRLSVFGSMIMGTGPGIAATLLCRGRGVPSHLNESESGAKSASASGFGTNNGGGAGAFSAPIGDFAIDDYRRMKVVCIGAGYTGVVAGIRFAQRIPNLDLTIYEKEEEVGGTWWVNRYPGLACDVPSHCYQLTFEPNTNWSSFYVPGPEILTYIKSIVEKYKLMKYIQLRTELIHAQWDESKSRWHLRLRRPRFPQNGISNAGTNGHSPSASTGMPVHGEFEEFEDTADVLFMGTGSLNRWSWPDIPGLGSFSGKLLHSADWDKAEGGWEETVKDWKDKTVGVIGLGSSAIQLVTALQPRVKQVVQFARGKTWIAAPFAIQKLSELLSRDVNSQDFTFSEAEREAFAKDPELYDRFKHEVEHDMNSVFSISLRGSEMQSLATSVFKDNMRQKLAKKPWIAEYMIPSFAVCCRRITPGPGYLEALCEDNVTFETTHIDNVTATGITLKDGRTQPLDVLVCATGFDTSYGQRFPIIGRNGVPLSTRWASHAEAYLSLAIDGFPNLFLGLGPNAGVNSGSLIVMLERVVDYAVSATAKMQRERIASMEVKSAATRDWARYVEVRGFDALILLNTVYTDNCHSWYKNDDGRVIVLWPGSCLHAVRTLSNPRWEDFDYTPLDRGSLAGRFAWLGGGQTVNEVTMTGDRAWYLNDIDIPPVPTD</sequence>
<dbReference type="InterPro" id="IPR036188">
    <property type="entry name" value="FAD/NAD-bd_sf"/>
</dbReference>
<reference evidence="3 4" key="1">
    <citation type="submission" date="2019-02" db="EMBL/GenBank/DDBJ databases">
        <title>Genome sequencing of the rare red list fungi Dentipellis fragilis.</title>
        <authorList>
            <person name="Buettner E."/>
            <person name="Kellner H."/>
        </authorList>
    </citation>
    <scope>NUCLEOTIDE SEQUENCE [LARGE SCALE GENOMIC DNA]</scope>
    <source>
        <strain evidence="3 4">DSM 105465</strain>
    </source>
</reference>